<dbReference type="PANTHER" id="PTHR43428">
    <property type="entry name" value="ARSENATE REDUCTASE"/>
    <property type="match status" value="1"/>
</dbReference>
<sequence length="149" mass="16040">MQPKTRVLFLCTGNSCRSQMAEGFARALRPHDIEAFSAGVVRHGLNPLAVRTMAEAGVDISGQASKTVEELPMQEFDVIVTLCGHANENCPYFPGKARRVHAGFDDPPALARDARTEEEALGHYRRVRDEIKAFVLGFPGASAGGGGTD</sequence>
<dbReference type="AlphaFoldDB" id="A0A6V8LWP4"/>
<reference evidence="3 4" key="2">
    <citation type="submission" date="2020-05" db="EMBL/GenBank/DDBJ databases">
        <title>Draft genome sequence of Desulfovibrio sp. strainFSS-1.</title>
        <authorList>
            <person name="Shimoshige H."/>
            <person name="Kobayashi H."/>
            <person name="Maekawa T."/>
        </authorList>
    </citation>
    <scope>NUCLEOTIDE SEQUENCE [LARGE SCALE GENOMIC DNA]</scope>
    <source>
        <strain evidence="3 4">SIID29052-01</strain>
    </source>
</reference>
<dbReference type="CDD" id="cd16345">
    <property type="entry name" value="LMWP_ArsC"/>
    <property type="match status" value="1"/>
</dbReference>
<dbReference type="GO" id="GO:0046685">
    <property type="term" value="P:response to arsenic-containing substance"/>
    <property type="evidence" value="ECO:0007669"/>
    <property type="project" value="UniProtKB-KW"/>
</dbReference>
<organism evidence="3 4">
    <name type="scientific">Fundidesulfovibrio magnetotacticus</name>
    <dbReference type="NCBI Taxonomy" id="2730080"/>
    <lineage>
        <taxon>Bacteria</taxon>
        <taxon>Pseudomonadati</taxon>
        <taxon>Thermodesulfobacteriota</taxon>
        <taxon>Desulfovibrionia</taxon>
        <taxon>Desulfovibrionales</taxon>
        <taxon>Desulfovibrionaceae</taxon>
        <taxon>Fundidesulfovibrio</taxon>
    </lineage>
</organism>
<dbReference type="EC" id="1.20.4.1" evidence="3"/>
<reference evidence="3 4" key="1">
    <citation type="submission" date="2020-04" db="EMBL/GenBank/DDBJ databases">
        <authorList>
            <consortium name="Desulfovibrio sp. FSS-1 genome sequencing consortium"/>
            <person name="Shimoshige H."/>
            <person name="Kobayashi H."/>
            <person name="Maekawa T."/>
        </authorList>
    </citation>
    <scope>NUCLEOTIDE SEQUENCE [LARGE SCALE GENOMIC DNA]</scope>
    <source>
        <strain evidence="3 4">SIID29052-01</strain>
    </source>
</reference>
<feature type="domain" description="Phosphotyrosine protein phosphatase I" evidence="2">
    <location>
        <begin position="5"/>
        <end position="141"/>
    </location>
</feature>
<keyword evidence="4" id="KW-1185">Reference proteome</keyword>
<comment type="caution">
    <text evidence="3">The sequence shown here is derived from an EMBL/GenBank/DDBJ whole genome shotgun (WGS) entry which is preliminary data.</text>
</comment>
<dbReference type="RefSeq" id="WP_173086230.1">
    <property type="nucleotide sequence ID" value="NZ_BLTE01000016.1"/>
</dbReference>
<evidence type="ECO:0000313" key="4">
    <source>
        <dbReference type="Proteomes" id="UP000494245"/>
    </source>
</evidence>
<protein>
    <submittedName>
        <fullName evidence="3">Glutaredoxin arsenate reductase</fullName>
        <ecNumber evidence="3">1.20.4.1</ecNumber>
    </submittedName>
</protein>
<evidence type="ECO:0000259" key="2">
    <source>
        <dbReference type="SMART" id="SM00226"/>
    </source>
</evidence>
<dbReference type="Gene3D" id="3.40.50.2300">
    <property type="match status" value="1"/>
</dbReference>
<keyword evidence="3" id="KW-0560">Oxidoreductase</keyword>
<evidence type="ECO:0000256" key="1">
    <source>
        <dbReference type="ARBA" id="ARBA00022849"/>
    </source>
</evidence>
<dbReference type="InterPro" id="IPR023485">
    <property type="entry name" value="Ptyr_pPase"/>
</dbReference>
<dbReference type="EMBL" id="BLTE01000016">
    <property type="protein sequence ID" value="GFK95320.1"/>
    <property type="molecule type" value="Genomic_DNA"/>
</dbReference>
<gene>
    <name evidence="3" type="primary">arsC_1</name>
    <name evidence="3" type="ORF">NNJEOMEG_03179</name>
</gene>
<dbReference type="SMART" id="SM00226">
    <property type="entry name" value="LMWPc"/>
    <property type="match status" value="1"/>
</dbReference>
<name>A0A6V8LWP4_9BACT</name>
<dbReference type="GO" id="GO:0008794">
    <property type="term" value="F:arsenate reductase (glutaredoxin) activity"/>
    <property type="evidence" value="ECO:0007669"/>
    <property type="project" value="UniProtKB-EC"/>
</dbReference>
<dbReference type="Proteomes" id="UP000494245">
    <property type="component" value="Unassembled WGS sequence"/>
</dbReference>
<keyword evidence="1" id="KW-0059">Arsenical resistance</keyword>
<proteinExistence type="predicted"/>
<accession>A0A6V8LWP4</accession>
<evidence type="ECO:0000313" key="3">
    <source>
        <dbReference type="EMBL" id="GFK95320.1"/>
    </source>
</evidence>
<dbReference type="Pfam" id="PF01451">
    <property type="entry name" value="LMWPc"/>
    <property type="match status" value="1"/>
</dbReference>
<dbReference type="InterPro" id="IPR036196">
    <property type="entry name" value="Ptyr_pPase_sf"/>
</dbReference>
<dbReference type="SUPFAM" id="SSF52788">
    <property type="entry name" value="Phosphotyrosine protein phosphatases I"/>
    <property type="match status" value="1"/>
</dbReference>
<dbReference type="PANTHER" id="PTHR43428:SF1">
    <property type="entry name" value="ARSENATE REDUCTASE"/>
    <property type="match status" value="1"/>
</dbReference>